<dbReference type="EMBL" id="KN847556">
    <property type="protein sequence ID" value="KIW01286.1"/>
    <property type="molecule type" value="Genomic_DNA"/>
</dbReference>
<keyword evidence="1" id="KW-1133">Transmembrane helix</keyword>
<dbReference type="PANTHER" id="PTHR47260">
    <property type="entry name" value="UPF0644 PROTEIN PB2B4.06"/>
    <property type="match status" value="1"/>
</dbReference>
<dbReference type="Proteomes" id="UP000053259">
    <property type="component" value="Unassembled WGS sequence"/>
</dbReference>
<protein>
    <recommendedName>
        <fullName evidence="2">Thioesterase domain-containing protein</fullName>
    </recommendedName>
</protein>
<dbReference type="STRING" id="253628.A0A0D1XGF2"/>
<dbReference type="GeneID" id="27315299"/>
<dbReference type="AlphaFoldDB" id="A0A0D1XGF2"/>
<reference evidence="3 4" key="1">
    <citation type="submission" date="2015-01" db="EMBL/GenBank/DDBJ databases">
        <title>The Genome Sequence of Ochroconis gallopava CBS43764.</title>
        <authorList>
            <consortium name="The Broad Institute Genomics Platform"/>
            <person name="Cuomo C."/>
            <person name="de Hoog S."/>
            <person name="Gorbushina A."/>
            <person name="Stielow B."/>
            <person name="Teixiera M."/>
            <person name="Abouelleil A."/>
            <person name="Chapman S.B."/>
            <person name="Priest M."/>
            <person name="Young S.K."/>
            <person name="Wortman J."/>
            <person name="Nusbaum C."/>
            <person name="Birren B."/>
        </authorList>
    </citation>
    <scope>NUCLEOTIDE SEQUENCE [LARGE SCALE GENOMIC DNA]</scope>
    <source>
        <strain evidence="3 4">CBS 43764</strain>
    </source>
</reference>
<dbReference type="FunCoup" id="A0A0D1XGF2">
    <property type="interactions" value="17"/>
</dbReference>
<dbReference type="InParanoid" id="A0A0D1XGF2"/>
<evidence type="ECO:0000259" key="2">
    <source>
        <dbReference type="Pfam" id="PF03061"/>
    </source>
</evidence>
<dbReference type="InterPro" id="IPR052061">
    <property type="entry name" value="PTE-AB_protein"/>
</dbReference>
<dbReference type="Gene3D" id="3.10.129.10">
    <property type="entry name" value="Hotdog Thioesterase"/>
    <property type="match status" value="1"/>
</dbReference>
<organism evidence="3 4">
    <name type="scientific">Verruconis gallopava</name>
    <dbReference type="NCBI Taxonomy" id="253628"/>
    <lineage>
        <taxon>Eukaryota</taxon>
        <taxon>Fungi</taxon>
        <taxon>Dikarya</taxon>
        <taxon>Ascomycota</taxon>
        <taxon>Pezizomycotina</taxon>
        <taxon>Dothideomycetes</taxon>
        <taxon>Pleosporomycetidae</taxon>
        <taxon>Venturiales</taxon>
        <taxon>Sympoventuriaceae</taxon>
        <taxon>Verruconis</taxon>
    </lineage>
</organism>
<feature type="domain" description="Thioesterase" evidence="2">
    <location>
        <begin position="253"/>
        <end position="320"/>
    </location>
</feature>
<dbReference type="CDD" id="cd03443">
    <property type="entry name" value="PaaI_thioesterase"/>
    <property type="match status" value="1"/>
</dbReference>
<dbReference type="PANTHER" id="PTHR47260:SF7">
    <property type="entry name" value="THIOESTERASE FAMILY PROTEIN (AFU_ORTHOLOGUE AFUA_1G10800)"/>
    <property type="match status" value="1"/>
</dbReference>
<dbReference type="SUPFAM" id="SSF54637">
    <property type="entry name" value="Thioesterase/thiol ester dehydrase-isomerase"/>
    <property type="match status" value="1"/>
</dbReference>
<keyword evidence="4" id="KW-1185">Reference proteome</keyword>
<feature type="transmembrane region" description="Helical" evidence="1">
    <location>
        <begin position="118"/>
        <end position="141"/>
    </location>
</feature>
<dbReference type="Pfam" id="PF03061">
    <property type="entry name" value="4HBT"/>
    <property type="match status" value="1"/>
</dbReference>
<dbReference type="OrthoDB" id="506431at2759"/>
<evidence type="ECO:0000256" key="1">
    <source>
        <dbReference type="SAM" id="Phobius"/>
    </source>
</evidence>
<dbReference type="RefSeq" id="XP_016211155.1">
    <property type="nucleotide sequence ID" value="XM_016361079.1"/>
</dbReference>
<dbReference type="InterPro" id="IPR029069">
    <property type="entry name" value="HotDog_dom_sf"/>
</dbReference>
<sequence>MFLPSKSLTMSTTGRWSARRPLLVSVGLSAASPAYSTSLRLSSPWRFTAPARRLSSRSPAAVDKSIKSGSWREFPSCSCRPRRLNNLDPQKRHSSNVAPEIHAAPAGSSSLPPPRRHILVRLLATFGLFCVFAPIGFYLSAGPLVQTLREMESIPTDSETLELVNPLPEDPAFQVNETIMNHPLTKELLSNEKFSASRPHLKIPPSLRSQNFTAGTLLGPDLMPVPPLVFSTQDGTELVQIMYVGSALCGHPGLVHGGMLATLLDEGLARCCFPGLPNKVAVTASLKVDYRTPCQAGQYLVLKAETTKFEGRKAWVKGRIETLPVDGSPGVLVTEAEALFIEPRNAAILARQRKIIGGDEP</sequence>
<dbReference type="VEuPathDB" id="FungiDB:PV09_07326"/>
<keyword evidence="1" id="KW-0472">Membrane</keyword>
<evidence type="ECO:0000313" key="3">
    <source>
        <dbReference type="EMBL" id="KIW01286.1"/>
    </source>
</evidence>
<proteinExistence type="predicted"/>
<name>A0A0D1XGF2_9PEZI</name>
<evidence type="ECO:0000313" key="4">
    <source>
        <dbReference type="Proteomes" id="UP000053259"/>
    </source>
</evidence>
<dbReference type="InterPro" id="IPR006683">
    <property type="entry name" value="Thioestr_dom"/>
</dbReference>
<dbReference type="HOGENOM" id="CLU_052827_0_1_1"/>
<accession>A0A0D1XGF2</accession>
<gene>
    <name evidence="3" type="ORF">PV09_07326</name>
</gene>
<keyword evidence="1" id="KW-0812">Transmembrane</keyword>